<evidence type="ECO:0000313" key="3">
    <source>
        <dbReference type="Proteomes" id="UP000001593"/>
    </source>
</evidence>
<gene>
    <name evidence="2" type="ORF">NEMVEDRAFT_v1g222832</name>
</gene>
<dbReference type="EMBL" id="DS471398">
    <property type="protein sequence ID" value="EDO28579.1"/>
    <property type="molecule type" value="Genomic_DNA"/>
</dbReference>
<dbReference type="HOGENOM" id="CLU_513215_0_0_1"/>
<evidence type="ECO:0000256" key="1">
    <source>
        <dbReference type="SAM" id="MobiDB-lite"/>
    </source>
</evidence>
<dbReference type="GO" id="GO:0035770">
    <property type="term" value="C:ribonucleoprotein granule"/>
    <property type="evidence" value="ECO:0000318"/>
    <property type="project" value="GO_Central"/>
</dbReference>
<dbReference type="OMA" id="GFAMTAW"/>
<dbReference type="InterPro" id="IPR050870">
    <property type="entry name" value="FAST_kinase"/>
</dbReference>
<dbReference type="PANTHER" id="PTHR21228:SF40">
    <property type="entry name" value="LD45607P"/>
    <property type="match status" value="1"/>
</dbReference>
<dbReference type="AlphaFoldDB" id="A7T628"/>
<dbReference type="PANTHER" id="PTHR21228">
    <property type="entry name" value="FAST LEU-RICH DOMAIN-CONTAINING"/>
    <property type="match status" value="1"/>
</dbReference>
<reference evidence="2 3" key="1">
    <citation type="journal article" date="2007" name="Science">
        <title>Sea anemone genome reveals ancestral eumetazoan gene repertoire and genomic organization.</title>
        <authorList>
            <person name="Putnam N.H."/>
            <person name="Srivastava M."/>
            <person name="Hellsten U."/>
            <person name="Dirks B."/>
            <person name="Chapman J."/>
            <person name="Salamov A."/>
            <person name="Terry A."/>
            <person name="Shapiro H."/>
            <person name="Lindquist E."/>
            <person name="Kapitonov V.V."/>
            <person name="Jurka J."/>
            <person name="Genikhovich G."/>
            <person name="Grigoriev I.V."/>
            <person name="Lucas S.M."/>
            <person name="Steele R.E."/>
            <person name="Finnerty J.R."/>
            <person name="Technau U."/>
            <person name="Martindale M.Q."/>
            <person name="Rokhsar D.S."/>
        </authorList>
    </citation>
    <scope>NUCLEOTIDE SEQUENCE [LARGE SCALE GENOMIC DNA]</scope>
    <source>
        <strain evidence="3">CH2 X CH6</strain>
    </source>
</reference>
<dbReference type="GO" id="GO:0000963">
    <property type="term" value="P:mitochondrial RNA processing"/>
    <property type="evidence" value="ECO:0000318"/>
    <property type="project" value="GO_Central"/>
</dbReference>
<dbReference type="PhylomeDB" id="A7T628"/>
<keyword evidence="3" id="KW-1185">Reference proteome</keyword>
<protein>
    <recommendedName>
        <fullName evidence="4">FAST kinase leucine-rich domain-containing protein</fullName>
    </recommendedName>
</protein>
<accession>A7T628</accession>
<dbReference type="GO" id="GO:0044528">
    <property type="term" value="P:regulation of mitochondrial mRNA stability"/>
    <property type="evidence" value="ECO:0000318"/>
    <property type="project" value="GO_Central"/>
</dbReference>
<evidence type="ECO:0008006" key="4">
    <source>
        <dbReference type="Google" id="ProtNLM"/>
    </source>
</evidence>
<sequence length="531" mass="60807">MAGVLRVVFGCINYGSKKTTQKSHASNTSSKTTSPSHRTLKQKPIGELLSLHIGSNNQNNVYPLDLLLALAQSTRRSLKQSYLLLSDTELQRGYSELLSKITDSLGKVSLDELMKSLLAIAQICQRQDVFLDLNETRISLHPQESKELTTCATYLTKQAVVLFKKAEGILLDNRFGGIPNSWLTTVLWAYTVTGQGSDELLHVIKSEVLNRELKTFHESELVQVLDSFCMAPAFNSEDVFGYIHQEVMRRGLIGFKTCELPVLMYSFVSQDSTVFSPEFYQRIKIDLLGRDVRVITPVELSKLFWSFARVKSNVDSIDVIKYLQKELLRRGLSKFDDRGVAVLMWSLIELNFFSKELFNLLKREICRRNQRTFSSHDISIIFWCFAKIKNRFDSRVIFAMFDKELHHRGFAAFSHSELAMTLWSFAELDQGTRATLTKLTTEIQNRDIKELKPVLISQLIWGFAKVRNRVDVIDALRFLSSKLSKEVAIQKFTMRQLALMLWSLAVSDHMSPLLWFPIRCQRGHPITLSDP</sequence>
<dbReference type="Proteomes" id="UP000001593">
    <property type="component" value="Unassembled WGS sequence"/>
</dbReference>
<dbReference type="GO" id="GO:0003723">
    <property type="term" value="F:RNA binding"/>
    <property type="evidence" value="ECO:0000318"/>
    <property type="project" value="GO_Central"/>
</dbReference>
<dbReference type="GO" id="GO:0005759">
    <property type="term" value="C:mitochondrial matrix"/>
    <property type="evidence" value="ECO:0000318"/>
    <property type="project" value="GO_Central"/>
</dbReference>
<feature type="compositionally biased region" description="Polar residues" evidence="1">
    <location>
        <begin position="18"/>
        <end position="37"/>
    </location>
</feature>
<evidence type="ECO:0000313" key="2">
    <source>
        <dbReference type="EMBL" id="EDO28579.1"/>
    </source>
</evidence>
<dbReference type="InParanoid" id="A7T628"/>
<organism evidence="2 3">
    <name type="scientific">Nematostella vectensis</name>
    <name type="common">Starlet sea anemone</name>
    <dbReference type="NCBI Taxonomy" id="45351"/>
    <lineage>
        <taxon>Eukaryota</taxon>
        <taxon>Metazoa</taxon>
        <taxon>Cnidaria</taxon>
        <taxon>Anthozoa</taxon>
        <taxon>Hexacorallia</taxon>
        <taxon>Actiniaria</taxon>
        <taxon>Edwardsiidae</taxon>
        <taxon>Nematostella</taxon>
    </lineage>
</organism>
<name>A7T628_NEMVE</name>
<proteinExistence type="predicted"/>
<feature type="region of interest" description="Disordered" evidence="1">
    <location>
        <begin position="18"/>
        <end position="39"/>
    </location>
</feature>